<keyword evidence="2" id="KW-0812">Transmembrane</keyword>
<name>A0A5J4JDX2_9BACI</name>
<feature type="transmembrane region" description="Helical" evidence="2">
    <location>
        <begin position="7"/>
        <end position="31"/>
    </location>
</feature>
<sequence length="132" mass="13803">MAKTTKAHFFVSLITSILLFLQAGLGLYTYFTSPKQNGQAAAMHGGMGQATFGGSSSSSSSSSSGSSYSSSTNSMPSGMPSGMKQTSNSSFSLMRMETGTAGLVINLVFLLVSLFGFLLAWKVRSGNKVEIE</sequence>
<gene>
    <name evidence="3" type="ORF">BpJC7_00300</name>
</gene>
<feature type="compositionally biased region" description="Low complexity" evidence="1">
    <location>
        <begin position="50"/>
        <end position="82"/>
    </location>
</feature>
<organism evidence="3 4">
    <name type="scientific">Weizmannia acidilactici</name>
    <dbReference type="NCBI Taxonomy" id="2607726"/>
    <lineage>
        <taxon>Bacteria</taxon>
        <taxon>Bacillati</taxon>
        <taxon>Bacillota</taxon>
        <taxon>Bacilli</taxon>
        <taxon>Bacillales</taxon>
        <taxon>Bacillaceae</taxon>
        <taxon>Heyndrickxia</taxon>
    </lineage>
</organism>
<feature type="region of interest" description="Disordered" evidence="1">
    <location>
        <begin position="50"/>
        <end position="87"/>
    </location>
</feature>
<evidence type="ECO:0000313" key="3">
    <source>
        <dbReference type="EMBL" id="GER68727.1"/>
    </source>
</evidence>
<accession>A0A5J4JDX2</accession>
<evidence type="ECO:0000313" key="4">
    <source>
        <dbReference type="Proteomes" id="UP000391919"/>
    </source>
</evidence>
<feature type="transmembrane region" description="Helical" evidence="2">
    <location>
        <begin position="101"/>
        <end position="121"/>
    </location>
</feature>
<dbReference type="EMBL" id="BKZQ01000001">
    <property type="protein sequence ID" value="GER68727.1"/>
    <property type="molecule type" value="Genomic_DNA"/>
</dbReference>
<dbReference type="Proteomes" id="UP000391919">
    <property type="component" value="Unassembled WGS sequence"/>
</dbReference>
<proteinExistence type="predicted"/>
<keyword evidence="2" id="KW-0472">Membrane</keyword>
<keyword evidence="2" id="KW-1133">Transmembrane helix</keyword>
<evidence type="ECO:0000256" key="2">
    <source>
        <dbReference type="SAM" id="Phobius"/>
    </source>
</evidence>
<comment type="caution">
    <text evidence="3">The sequence shown here is derived from an EMBL/GenBank/DDBJ whole genome shotgun (WGS) entry which is preliminary data.</text>
</comment>
<keyword evidence="4" id="KW-1185">Reference proteome</keyword>
<dbReference type="AlphaFoldDB" id="A0A5J4JDX2"/>
<dbReference type="RefSeq" id="WP_151681171.1">
    <property type="nucleotide sequence ID" value="NZ_BKZP01000019.1"/>
</dbReference>
<protein>
    <submittedName>
        <fullName evidence="3">Uncharacterized protein</fullName>
    </submittedName>
</protein>
<reference evidence="3 4" key="1">
    <citation type="submission" date="2019-09" db="EMBL/GenBank/DDBJ databases">
        <title>Draft genome sequence of Bacillus sp. JC-7.</title>
        <authorList>
            <person name="Tanaka N."/>
            <person name="Shiwa Y."/>
            <person name="Fujita N."/>
            <person name="Tanasupawat S."/>
        </authorList>
    </citation>
    <scope>NUCLEOTIDE SEQUENCE [LARGE SCALE GENOMIC DNA]</scope>
    <source>
        <strain evidence="3 4">JC-7</strain>
    </source>
</reference>
<evidence type="ECO:0000256" key="1">
    <source>
        <dbReference type="SAM" id="MobiDB-lite"/>
    </source>
</evidence>